<dbReference type="PANTHER" id="PTHR45992:SF2">
    <property type="entry name" value="EUKARYOTIC ELONGATION FACTOR 2 KINASE"/>
    <property type="match status" value="1"/>
</dbReference>
<keyword evidence="3" id="KW-0547">Nucleotide-binding</keyword>
<dbReference type="Pfam" id="PF02816">
    <property type="entry name" value="Alpha_kinase"/>
    <property type="match status" value="1"/>
</dbReference>
<proteinExistence type="predicted"/>
<dbReference type="Proteomes" id="UP000030669">
    <property type="component" value="Unassembled WGS sequence"/>
</dbReference>
<dbReference type="InterPro" id="IPR051852">
    <property type="entry name" value="Alpha-type_PK"/>
</dbReference>
<feature type="domain" description="Alpha-type protein kinase" evidence="7">
    <location>
        <begin position="324"/>
        <end position="581"/>
    </location>
</feature>
<dbReference type="STRING" id="670483.S7QA65"/>
<evidence type="ECO:0000256" key="3">
    <source>
        <dbReference type="ARBA" id="ARBA00022741"/>
    </source>
</evidence>
<dbReference type="GO" id="GO:0004674">
    <property type="term" value="F:protein serine/threonine kinase activity"/>
    <property type="evidence" value="ECO:0007669"/>
    <property type="project" value="UniProtKB-KW"/>
</dbReference>
<dbReference type="SMART" id="SM00811">
    <property type="entry name" value="Alpha_kinase"/>
    <property type="match status" value="1"/>
</dbReference>
<evidence type="ECO:0000256" key="6">
    <source>
        <dbReference type="SAM" id="MobiDB-lite"/>
    </source>
</evidence>
<gene>
    <name evidence="8" type="ORF">GLOTRDRAFT_127207</name>
</gene>
<dbReference type="OrthoDB" id="2744370at2759"/>
<feature type="region of interest" description="Disordered" evidence="6">
    <location>
        <begin position="262"/>
        <end position="284"/>
    </location>
</feature>
<sequence>MADAQTPSRADCSGCGDIFPNKDHGGLCGRCSRLDENEGDPDEQARIKTIPQCRDCGAIGRFFVDSQCGTCRRQAEGNAELLDKVTADALAARKQVFQGRMQDGKARGKVRNGLVNVPNSPSVDLTSGNLNALRHPSGRMITVCVVPYIDTKESMNLGSINRAYSAETPMADIVDTVLQGWNQQWEHYTSCSLQASDITVLWYNKINPEPNTLDGSLGNFYDIHRSVPNADAYLGAAPPSYKSLKGPKYERRTHVEAPPEITQKRAGAKRTHGSIDVETGPSKRARNSAIPPLVSLFIPSAVAPQADPTSAITLKRAVTTVNEETGEVRTKWGSGHREDLLQGQIASNPLAHGKTKKVYALTIGEKDFVAKRFFEVGHGPTKVSIKENSELLVKELTRLKNLKWFLDAFYAEAEERGIEVARDFACSEGFLAVEVIGVGAEPSDASGVSKEDYMAALSDLENDPMVVWLIEPRRALRVEHYTGTMEFPNRPGKVGATISAFTHFVYHASNEQLLFADLQSSQGVVEDAAGKNSVKRVLFDVMTHSVDQDSGIGDHGQAGFSKFLQGHICNAMCKKLGLEEAKEMGESETEGVGYK</sequence>
<keyword evidence="2" id="KW-0808">Transferase</keyword>
<evidence type="ECO:0000313" key="9">
    <source>
        <dbReference type="Proteomes" id="UP000030669"/>
    </source>
</evidence>
<keyword evidence="4 8" id="KW-0418">Kinase</keyword>
<dbReference type="GO" id="GO:1903013">
    <property type="term" value="P:response to differentiation-inducing factor 1"/>
    <property type="evidence" value="ECO:0007669"/>
    <property type="project" value="TreeGrafter"/>
</dbReference>
<evidence type="ECO:0000256" key="4">
    <source>
        <dbReference type="ARBA" id="ARBA00022777"/>
    </source>
</evidence>
<dbReference type="Gene3D" id="3.20.200.10">
    <property type="entry name" value="MHCK/EF2 kinase"/>
    <property type="match status" value="1"/>
</dbReference>
<dbReference type="RefSeq" id="XP_007864012.1">
    <property type="nucleotide sequence ID" value="XM_007865821.1"/>
</dbReference>
<evidence type="ECO:0000259" key="7">
    <source>
        <dbReference type="PROSITE" id="PS51158"/>
    </source>
</evidence>
<dbReference type="AlphaFoldDB" id="S7QA65"/>
<protein>
    <submittedName>
        <fullName evidence="8">Kinase-like protein</fullName>
    </submittedName>
</protein>
<name>S7QA65_GLOTA</name>
<dbReference type="PANTHER" id="PTHR45992">
    <property type="entry name" value="EUKARYOTIC ELONGATION FACTOR 2 KINASE-RELATED"/>
    <property type="match status" value="1"/>
</dbReference>
<evidence type="ECO:0000313" key="8">
    <source>
        <dbReference type="EMBL" id="EPQ56806.1"/>
    </source>
</evidence>
<dbReference type="SUPFAM" id="SSF56112">
    <property type="entry name" value="Protein kinase-like (PK-like)"/>
    <property type="match status" value="1"/>
</dbReference>
<evidence type="ECO:0000256" key="5">
    <source>
        <dbReference type="ARBA" id="ARBA00022840"/>
    </source>
</evidence>
<keyword evidence="9" id="KW-1185">Reference proteome</keyword>
<dbReference type="PROSITE" id="PS51158">
    <property type="entry name" value="ALPHA_KINASE"/>
    <property type="match status" value="1"/>
</dbReference>
<dbReference type="InterPro" id="IPR011009">
    <property type="entry name" value="Kinase-like_dom_sf"/>
</dbReference>
<keyword evidence="5" id="KW-0067">ATP-binding</keyword>
<reference evidence="8 9" key="1">
    <citation type="journal article" date="2012" name="Science">
        <title>The Paleozoic origin of enzymatic lignin decomposition reconstructed from 31 fungal genomes.</title>
        <authorList>
            <person name="Floudas D."/>
            <person name="Binder M."/>
            <person name="Riley R."/>
            <person name="Barry K."/>
            <person name="Blanchette R.A."/>
            <person name="Henrissat B."/>
            <person name="Martinez A.T."/>
            <person name="Otillar R."/>
            <person name="Spatafora J.W."/>
            <person name="Yadav J.S."/>
            <person name="Aerts A."/>
            <person name="Benoit I."/>
            <person name="Boyd A."/>
            <person name="Carlson A."/>
            <person name="Copeland A."/>
            <person name="Coutinho P.M."/>
            <person name="de Vries R.P."/>
            <person name="Ferreira P."/>
            <person name="Findley K."/>
            <person name="Foster B."/>
            <person name="Gaskell J."/>
            <person name="Glotzer D."/>
            <person name="Gorecki P."/>
            <person name="Heitman J."/>
            <person name="Hesse C."/>
            <person name="Hori C."/>
            <person name="Igarashi K."/>
            <person name="Jurgens J.A."/>
            <person name="Kallen N."/>
            <person name="Kersten P."/>
            <person name="Kohler A."/>
            <person name="Kuees U."/>
            <person name="Kumar T.K.A."/>
            <person name="Kuo A."/>
            <person name="LaButti K."/>
            <person name="Larrondo L.F."/>
            <person name="Lindquist E."/>
            <person name="Ling A."/>
            <person name="Lombard V."/>
            <person name="Lucas S."/>
            <person name="Lundell T."/>
            <person name="Martin R."/>
            <person name="McLaughlin D.J."/>
            <person name="Morgenstern I."/>
            <person name="Morin E."/>
            <person name="Murat C."/>
            <person name="Nagy L.G."/>
            <person name="Nolan M."/>
            <person name="Ohm R.A."/>
            <person name="Patyshakuliyeva A."/>
            <person name="Rokas A."/>
            <person name="Ruiz-Duenas F.J."/>
            <person name="Sabat G."/>
            <person name="Salamov A."/>
            <person name="Samejima M."/>
            <person name="Schmutz J."/>
            <person name="Slot J.C."/>
            <person name="St John F."/>
            <person name="Stenlid J."/>
            <person name="Sun H."/>
            <person name="Sun S."/>
            <person name="Syed K."/>
            <person name="Tsang A."/>
            <person name="Wiebenga A."/>
            <person name="Young D."/>
            <person name="Pisabarro A."/>
            <person name="Eastwood D.C."/>
            <person name="Martin F."/>
            <person name="Cullen D."/>
            <person name="Grigoriev I.V."/>
            <person name="Hibbett D.S."/>
        </authorList>
    </citation>
    <scope>NUCLEOTIDE SEQUENCE [LARGE SCALE GENOMIC DNA]</scope>
    <source>
        <strain evidence="8 9">ATCC 11539</strain>
    </source>
</reference>
<dbReference type="EMBL" id="KB469299">
    <property type="protein sequence ID" value="EPQ56806.1"/>
    <property type="molecule type" value="Genomic_DNA"/>
</dbReference>
<accession>S7QA65</accession>
<organism evidence="8 9">
    <name type="scientific">Gloeophyllum trabeum (strain ATCC 11539 / FP-39264 / Madison 617)</name>
    <name type="common">Brown rot fungus</name>
    <dbReference type="NCBI Taxonomy" id="670483"/>
    <lineage>
        <taxon>Eukaryota</taxon>
        <taxon>Fungi</taxon>
        <taxon>Dikarya</taxon>
        <taxon>Basidiomycota</taxon>
        <taxon>Agaricomycotina</taxon>
        <taxon>Agaricomycetes</taxon>
        <taxon>Gloeophyllales</taxon>
        <taxon>Gloeophyllaceae</taxon>
        <taxon>Gloeophyllum</taxon>
    </lineage>
</organism>
<dbReference type="GO" id="GO:0005524">
    <property type="term" value="F:ATP binding"/>
    <property type="evidence" value="ECO:0007669"/>
    <property type="project" value="UniProtKB-KW"/>
</dbReference>
<dbReference type="KEGG" id="gtr:GLOTRDRAFT_127207"/>
<dbReference type="CDD" id="cd04515">
    <property type="entry name" value="Alpha_kinase"/>
    <property type="match status" value="1"/>
</dbReference>
<dbReference type="eggNOG" id="ENOG502ST8P">
    <property type="taxonomic scope" value="Eukaryota"/>
</dbReference>
<dbReference type="GO" id="GO:0031037">
    <property type="term" value="P:myosin II filament disassembly"/>
    <property type="evidence" value="ECO:0007669"/>
    <property type="project" value="TreeGrafter"/>
</dbReference>
<dbReference type="InterPro" id="IPR004166">
    <property type="entry name" value="a-kinase_dom"/>
</dbReference>
<dbReference type="GeneID" id="19301507"/>
<keyword evidence="1" id="KW-0723">Serine/threonine-protein kinase</keyword>
<evidence type="ECO:0000256" key="2">
    <source>
        <dbReference type="ARBA" id="ARBA00022679"/>
    </source>
</evidence>
<evidence type="ECO:0000256" key="1">
    <source>
        <dbReference type="ARBA" id="ARBA00022527"/>
    </source>
</evidence>
<dbReference type="HOGENOM" id="CLU_032408_0_0_1"/>